<comment type="caution">
    <text evidence="1">The sequence shown here is derived from an EMBL/GenBank/DDBJ whole genome shotgun (WGS) entry which is preliminary data.</text>
</comment>
<evidence type="ECO:0000313" key="2">
    <source>
        <dbReference type="Proteomes" id="UP000886998"/>
    </source>
</evidence>
<protein>
    <submittedName>
        <fullName evidence="1">Uncharacterized protein</fullName>
    </submittedName>
</protein>
<evidence type="ECO:0000313" key="1">
    <source>
        <dbReference type="EMBL" id="GFY46839.1"/>
    </source>
</evidence>
<proteinExistence type="predicted"/>
<dbReference type="AlphaFoldDB" id="A0A8X6X4R6"/>
<dbReference type="EMBL" id="BMAV01005638">
    <property type="protein sequence ID" value="GFY46839.1"/>
    <property type="molecule type" value="Genomic_DNA"/>
</dbReference>
<dbReference type="Proteomes" id="UP000886998">
    <property type="component" value="Unassembled WGS sequence"/>
</dbReference>
<name>A0A8X6X4R6_9ARAC</name>
<keyword evidence="2" id="KW-1185">Reference proteome</keyword>
<gene>
    <name evidence="1" type="ORF">TNIN_269821</name>
</gene>
<accession>A0A8X6X4R6</accession>
<reference evidence="1" key="1">
    <citation type="submission" date="2020-08" db="EMBL/GenBank/DDBJ databases">
        <title>Multicomponent nature underlies the extraordinary mechanical properties of spider dragline silk.</title>
        <authorList>
            <person name="Kono N."/>
            <person name="Nakamura H."/>
            <person name="Mori M."/>
            <person name="Yoshida Y."/>
            <person name="Ohtoshi R."/>
            <person name="Malay A.D."/>
            <person name="Moran D.A.P."/>
            <person name="Tomita M."/>
            <person name="Numata K."/>
            <person name="Arakawa K."/>
        </authorList>
    </citation>
    <scope>NUCLEOTIDE SEQUENCE</scope>
</reference>
<organism evidence="1 2">
    <name type="scientific">Trichonephila inaurata madagascariensis</name>
    <dbReference type="NCBI Taxonomy" id="2747483"/>
    <lineage>
        <taxon>Eukaryota</taxon>
        <taxon>Metazoa</taxon>
        <taxon>Ecdysozoa</taxon>
        <taxon>Arthropoda</taxon>
        <taxon>Chelicerata</taxon>
        <taxon>Arachnida</taxon>
        <taxon>Araneae</taxon>
        <taxon>Araneomorphae</taxon>
        <taxon>Entelegynae</taxon>
        <taxon>Araneoidea</taxon>
        <taxon>Nephilidae</taxon>
        <taxon>Trichonephila</taxon>
        <taxon>Trichonephila inaurata</taxon>
    </lineage>
</organism>
<sequence>MPRIFSLEIQPEELPIAAVGMERVPESPTQSKVPVDYSDQEVNPELTKVTHVMDICRFLRCGRKIKLPQIPTITKVTSNRSNSCYGHL</sequence>